<evidence type="ECO:0000256" key="1">
    <source>
        <dbReference type="ARBA" id="ARBA00006484"/>
    </source>
</evidence>
<evidence type="ECO:0000256" key="2">
    <source>
        <dbReference type="ARBA" id="ARBA00023002"/>
    </source>
</evidence>
<dbReference type="OrthoDB" id="4350553at2"/>
<dbReference type="PANTHER" id="PTHR24321:SF8">
    <property type="entry name" value="ESTRADIOL 17-BETA-DEHYDROGENASE 8-RELATED"/>
    <property type="match status" value="1"/>
</dbReference>
<gene>
    <name evidence="3" type="ORF">B4N89_00040</name>
</gene>
<comment type="similarity">
    <text evidence="1">Belongs to the short-chain dehydrogenases/reductases (SDR) family.</text>
</comment>
<dbReference type="AlphaFoldDB" id="A0A1T3NS73"/>
<dbReference type="InterPro" id="IPR036291">
    <property type="entry name" value="NAD(P)-bd_dom_sf"/>
</dbReference>
<dbReference type="PANTHER" id="PTHR24321">
    <property type="entry name" value="DEHYDROGENASES, SHORT CHAIN"/>
    <property type="match status" value="1"/>
</dbReference>
<name>A0A1T3NS73_9ACTN</name>
<dbReference type="RefSeq" id="WP_078973815.1">
    <property type="nucleotide sequence ID" value="NZ_MWQN01000001.1"/>
</dbReference>
<dbReference type="EMBL" id="MWQN01000001">
    <property type="protein sequence ID" value="OPC79550.1"/>
    <property type="molecule type" value="Genomic_DNA"/>
</dbReference>
<dbReference type="InterPro" id="IPR002347">
    <property type="entry name" value="SDR_fam"/>
</dbReference>
<reference evidence="3 4" key="1">
    <citation type="submission" date="2017-03" db="EMBL/GenBank/DDBJ databases">
        <title>Draft genome sequence of Streptomyces scabrisporus NF3, endophyte isolated from Amphipterygium adstringens.</title>
        <authorList>
            <person name="Vazquez M."/>
            <person name="Ceapa C.D."/>
            <person name="Rodriguez Luna D."/>
            <person name="Sanchez Esquivel S."/>
        </authorList>
    </citation>
    <scope>NUCLEOTIDE SEQUENCE [LARGE SCALE GENOMIC DNA]</scope>
    <source>
        <strain evidence="3 4">NF3</strain>
    </source>
</reference>
<accession>A0A1T3NS73</accession>
<dbReference type="GO" id="GO:0016491">
    <property type="term" value="F:oxidoreductase activity"/>
    <property type="evidence" value="ECO:0007669"/>
    <property type="project" value="UniProtKB-KW"/>
</dbReference>
<dbReference type="Proteomes" id="UP000190037">
    <property type="component" value="Unassembled WGS sequence"/>
</dbReference>
<organism evidence="3 4">
    <name type="scientific">Embleya scabrispora</name>
    <dbReference type="NCBI Taxonomy" id="159449"/>
    <lineage>
        <taxon>Bacteria</taxon>
        <taxon>Bacillati</taxon>
        <taxon>Actinomycetota</taxon>
        <taxon>Actinomycetes</taxon>
        <taxon>Kitasatosporales</taxon>
        <taxon>Streptomycetaceae</taxon>
        <taxon>Embleya</taxon>
    </lineage>
</organism>
<evidence type="ECO:0000313" key="3">
    <source>
        <dbReference type="EMBL" id="OPC79550.1"/>
    </source>
</evidence>
<dbReference type="STRING" id="159449.B4N89_00040"/>
<comment type="caution">
    <text evidence="3">The sequence shown here is derived from an EMBL/GenBank/DDBJ whole genome shotgun (WGS) entry which is preliminary data.</text>
</comment>
<dbReference type="SUPFAM" id="SSF51735">
    <property type="entry name" value="NAD(P)-binding Rossmann-fold domains"/>
    <property type="match status" value="1"/>
</dbReference>
<dbReference type="Gene3D" id="3.40.50.720">
    <property type="entry name" value="NAD(P)-binding Rossmann-like Domain"/>
    <property type="match status" value="1"/>
</dbReference>
<dbReference type="Pfam" id="PF13561">
    <property type="entry name" value="adh_short_C2"/>
    <property type="match status" value="1"/>
</dbReference>
<proteinExistence type="inferred from homology"/>
<evidence type="ECO:0008006" key="5">
    <source>
        <dbReference type="Google" id="ProtNLM"/>
    </source>
</evidence>
<protein>
    <recommendedName>
        <fullName evidence="5">SDR family oxidoreductase</fullName>
    </recommendedName>
</protein>
<sequence length="192" mass="19138">MQSLSHHAVLVGLPAEVGRAATQVLSARGGRVTSPADVDVPAPDLFVIGTTEPGPAADFADTDPVNWWAAVERRLSALFALAQAAGRDLAAAGGGRIVLVLDARGLAGEAGATVDATVGSAAIALTKSLARELGPVGVAVNAVAVSASPQGGFTEPTPHHVAQTIAFLGDPDLPSLTGQIVPCTGGTVRTRA</sequence>
<evidence type="ECO:0000313" key="4">
    <source>
        <dbReference type="Proteomes" id="UP000190037"/>
    </source>
</evidence>
<keyword evidence="4" id="KW-1185">Reference proteome</keyword>
<keyword evidence="2" id="KW-0560">Oxidoreductase</keyword>